<dbReference type="RefSeq" id="WP_160799764.1">
    <property type="nucleotide sequence ID" value="NZ_WUUL01000002.1"/>
</dbReference>
<evidence type="ECO:0000313" key="1">
    <source>
        <dbReference type="EMBL" id="MXQ52669.1"/>
    </source>
</evidence>
<accession>A0A6I4VM19</accession>
<evidence type="ECO:0000313" key="2">
    <source>
        <dbReference type="Proteomes" id="UP000430692"/>
    </source>
</evidence>
<dbReference type="AlphaFoldDB" id="A0A6I4VM19"/>
<dbReference type="Proteomes" id="UP000430692">
    <property type="component" value="Unassembled WGS sequence"/>
</dbReference>
<organism evidence="1 2">
    <name type="scientific">Shimazuella alba</name>
    <dbReference type="NCBI Taxonomy" id="2690964"/>
    <lineage>
        <taxon>Bacteria</taxon>
        <taxon>Bacillati</taxon>
        <taxon>Bacillota</taxon>
        <taxon>Bacilli</taxon>
        <taxon>Bacillales</taxon>
        <taxon>Thermoactinomycetaceae</taxon>
        <taxon>Shimazuella</taxon>
    </lineage>
</organism>
<sequence length="105" mass="12249">MDKQTYYVTVDGTIHTEKKVDDAPYDFEIEATEEEINNLQDLFQEAYNEDWGTYLEAHIPYQTKDRQMESKDVDSKIKEIYTAIYQLGSEETKRGIKSLGILDLS</sequence>
<evidence type="ECO:0008006" key="3">
    <source>
        <dbReference type="Google" id="ProtNLM"/>
    </source>
</evidence>
<comment type="caution">
    <text evidence="1">The sequence shown here is derived from an EMBL/GenBank/DDBJ whole genome shotgun (WGS) entry which is preliminary data.</text>
</comment>
<reference evidence="1 2" key="1">
    <citation type="submission" date="2019-12" db="EMBL/GenBank/DDBJ databases">
        <title>Whole-genome analyses of novel actinobacteria.</title>
        <authorList>
            <person name="Sahin N."/>
            <person name="Saygin H."/>
        </authorList>
    </citation>
    <scope>NUCLEOTIDE SEQUENCE [LARGE SCALE GENOMIC DNA]</scope>
    <source>
        <strain evidence="1 2">KC615</strain>
    </source>
</reference>
<dbReference type="EMBL" id="WUUL01000002">
    <property type="protein sequence ID" value="MXQ52669.1"/>
    <property type="molecule type" value="Genomic_DNA"/>
</dbReference>
<protein>
    <recommendedName>
        <fullName evidence="3">Hydrolase</fullName>
    </recommendedName>
</protein>
<proteinExistence type="predicted"/>
<name>A0A6I4VM19_9BACL</name>
<gene>
    <name evidence="1" type="ORF">GSM42_02725</name>
</gene>
<keyword evidence="2" id="KW-1185">Reference proteome</keyword>